<dbReference type="GeneID" id="19470334"/>
<evidence type="ECO:0000313" key="6">
    <source>
        <dbReference type="Proteomes" id="UP000016922"/>
    </source>
</evidence>
<dbReference type="STRING" id="1116229.S3EB98"/>
<dbReference type="RefSeq" id="XP_008077672.1">
    <property type="nucleotide sequence ID" value="XM_008079481.1"/>
</dbReference>
<dbReference type="GO" id="GO:0044611">
    <property type="term" value="C:nuclear pore inner ring"/>
    <property type="evidence" value="ECO:0007669"/>
    <property type="project" value="TreeGrafter"/>
</dbReference>
<dbReference type="EMBL" id="KE145354">
    <property type="protein sequence ID" value="EPE35593.1"/>
    <property type="molecule type" value="Genomic_DNA"/>
</dbReference>
<keyword evidence="4" id="KW-0539">Nucleus</keyword>
<dbReference type="InterPro" id="IPR021827">
    <property type="entry name" value="Nup186/Nup192/Nup205"/>
</dbReference>
<evidence type="ECO:0008006" key="7">
    <source>
        <dbReference type="Google" id="ProtNLM"/>
    </source>
</evidence>
<name>S3EB98_GLAL2</name>
<dbReference type="OrthoDB" id="2019644at2759"/>
<dbReference type="GO" id="GO:0017056">
    <property type="term" value="F:structural constituent of nuclear pore"/>
    <property type="evidence" value="ECO:0007669"/>
    <property type="project" value="TreeGrafter"/>
</dbReference>
<evidence type="ECO:0000256" key="1">
    <source>
        <dbReference type="ARBA" id="ARBA00004123"/>
    </source>
</evidence>
<dbReference type="eggNOG" id="KOG1835">
    <property type="taxonomic scope" value="Eukaryota"/>
</dbReference>
<evidence type="ECO:0000256" key="2">
    <source>
        <dbReference type="ARBA" id="ARBA00005892"/>
    </source>
</evidence>
<comment type="similarity">
    <text evidence="2">Belongs to the NUP186/NUP192/NUP205 family.</text>
</comment>
<gene>
    <name evidence="5" type="ORF">GLAREA_11293</name>
</gene>
<keyword evidence="3" id="KW-0813">Transport</keyword>
<evidence type="ECO:0000313" key="5">
    <source>
        <dbReference type="EMBL" id="EPE35593.1"/>
    </source>
</evidence>
<evidence type="ECO:0000256" key="4">
    <source>
        <dbReference type="ARBA" id="ARBA00023242"/>
    </source>
</evidence>
<accession>S3EB98</accession>
<protein>
    <recommendedName>
        <fullName evidence="7">Nucleoporin</fullName>
    </recommendedName>
</protein>
<dbReference type="OMA" id="WSQMFAE"/>
<dbReference type="Proteomes" id="UP000016922">
    <property type="component" value="Unassembled WGS sequence"/>
</dbReference>
<dbReference type="Pfam" id="PF11894">
    <property type="entry name" value="Nup192"/>
    <property type="match status" value="1"/>
</dbReference>
<dbReference type="HOGENOM" id="CLU_002778_0_0_1"/>
<proteinExistence type="inferred from homology"/>
<dbReference type="PANTHER" id="PTHR31344:SF0">
    <property type="entry name" value="NUCLEAR PORE COMPLEX PROTEIN NUP205"/>
    <property type="match status" value="1"/>
</dbReference>
<reference evidence="5 6" key="1">
    <citation type="journal article" date="2013" name="BMC Genomics">
        <title>Genomics-driven discovery of the pneumocandin biosynthetic gene cluster in the fungus Glarea lozoyensis.</title>
        <authorList>
            <person name="Chen L."/>
            <person name="Yue Q."/>
            <person name="Zhang X."/>
            <person name="Xiang M."/>
            <person name="Wang C."/>
            <person name="Li S."/>
            <person name="Che Y."/>
            <person name="Ortiz-Lopez F.J."/>
            <person name="Bills G.F."/>
            <person name="Liu X."/>
            <person name="An Z."/>
        </authorList>
    </citation>
    <scope>NUCLEOTIDE SEQUENCE [LARGE SCALE GENOMIC DNA]</scope>
    <source>
        <strain evidence="6">ATCC 20868 / MF5171</strain>
    </source>
</reference>
<comment type="subcellular location">
    <subcellularLocation>
        <location evidence="1">Nucleus</location>
    </subcellularLocation>
</comment>
<dbReference type="GO" id="GO:0006999">
    <property type="term" value="P:nuclear pore organization"/>
    <property type="evidence" value="ECO:0007669"/>
    <property type="project" value="TreeGrafter"/>
</dbReference>
<dbReference type="PANTHER" id="PTHR31344">
    <property type="entry name" value="NUCLEAR PORE COMPLEX PROTEIN NUP205"/>
    <property type="match status" value="1"/>
</dbReference>
<organism evidence="5 6">
    <name type="scientific">Glarea lozoyensis (strain ATCC 20868 / MF5171)</name>
    <dbReference type="NCBI Taxonomy" id="1116229"/>
    <lineage>
        <taxon>Eukaryota</taxon>
        <taxon>Fungi</taxon>
        <taxon>Dikarya</taxon>
        <taxon>Ascomycota</taxon>
        <taxon>Pezizomycotina</taxon>
        <taxon>Leotiomycetes</taxon>
        <taxon>Helotiales</taxon>
        <taxon>Helotiaceae</taxon>
        <taxon>Glarea</taxon>
    </lineage>
</organism>
<sequence length="1652" mass="184091">MTDLSSLESFQALYTDLEAIAESNLSDALLLRVGAQFESLLSDFQNLLNQKARNDASRQRLGTGKIEISGDEYTVNEEFQQDVLRLADDLNLDELEAAQLFLLSQPETDTTGRSARTISIIRFQQRRKYLLDCLRLILQLAGDVDLDETLREGFQDFVGRILAPQANSARFLQKCITSMGDIRSWLQRLADKQSTASVLNSGQQGEEMEMIEFQGSNLVSQHEMLSVISLYLVKQNFSVQADFDLILDTLKRVDKYDHLLLHYLPPLAACIARYGGIEGGGTIADARSLNNKYFAPSDQNSWTLSYLQAAFKAWWLAEYSGWYGENADGSIPDNQLEDEAKLRSKQFSDALKDGAFDFILCVSADSKPLEWHDPARQGLRQWLQRKTPVMLTGPAPFSKVFQEAFMEQLEAFVEAFITNLPDVLRKLRTDEDEQRQLNQEHDHDLDLERFLVIISFVFEGRPKAALEGFWDVRDGALMGFVQWASRRASTPLVTAFCEMLQSISEDELCANATHEFLLDEGPQSSGRMRKTHSLSWNQIFKELTYFSTKIRDRLSVPQTQTYRPGKPHIDFAEVEPEQSMMLESYLRLITRLCTESASTRLFLAQHPSFRITDLLFQLASSAIGPRLRACAFTTLKSLLSHKTREAGEHLWTSIDVWISGGYAPALTSSKTASNMPATGSPAAMGAILKGLTTGFEEPNAFVQFLHALVSPLEDETGLRDSLPFPENLGTSSRMPGIDPYVDFVIGEIFSSRLPEIIEVIQRRLLRLSCLDFIATCLDTFNEDLVIFASRSNVAVDLAISTSTLENYVLLHPFSRVMEWMFNDKVMAALFATVHQDAAEVGAASSDSPLILSLSRGIHVINTIMDLQPTYLDIIKPLIRSHPSFRRTPVTNAAYTTFEDGVLSHLSVLPDLGFYCGTGHPDLALASIKLFGKLAASPRLTSAPVSAQGRGGNRNKALAALEDDADSISKILLREMEAGININQGPDSPEYMVKVKILDFLLSCLVASPDQPTVAHLLLGFRCSDRVVSVDSESSFGRGVSLFHTILNSVLDSSLTDETGVALWLTSLNRKAFEVLKELWSSPLTSGLVTLKMRSNDAFFMLFIQEEVIQPGTIWNGLDVLDPSFSSSPSSTCFAEFLSRRALIIQYFSKELSEVADSHSPSLKQRIFETLMGSTRLEEGQMRPHAAIFDLFDFMEPEIDEPMWPTKLEWFQDVDFRACMDGNNLASASDLSKVEEVLILRRSELLNTSVPATSPQLTAINLEAQLLLDFFARDHQAKTLYAARIKVLKAWVQLTMLMIETGDFDRVSKTTIMLRTLQTIMPRLENDIDNVTEASELAKLAKCVIFSLEFDAQSFNQDEMGDLVGDRLFHLFQVALRAINSLGSKTELKQVFYAISYRYLTGMSDVSSLGGITRRHSIQTIKSAGDRFIDVVCDDAYGSEFTCRVAALLVLGALVSMGKQENSKYIIEALIRVNFVSIMVGSIQNIPSELRDAKPEDTDMLLSYCNARLALLLQISQTRFGAAAVLNAGLFHSITKSSLFSADPDLGVDIVGPNALSKHYSLLVAIMRVVCATLLSRGTQNQQSLEQGRRFLTENRLSILAVLKKSAGLAAGVKVTEAIDELADSFMLLVTFTQFLEKEESMTPRKVSLTSFT</sequence>
<keyword evidence="6" id="KW-1185">Reference proteome</keyword>
<evidence type="ECO:0000256" key="3">
    <source>
        <dbReference type="ARBA" id="ARBA00022448"/>
    </source>
</evidence>
<dbReference type="KEGG" id="glz:GLAREA_11293"/>